<dbReference type="InterPro" id="IPR018502">
    <property type="entry name" value="Annexin_repeat"/>
</dbReference>
<comment type="caution">
    <text evidence="12">The sequence shown here is derived from an EMBL/GenBank/DDBJ whole genome shotgun (WGS) entry which is preliminary data.</text>
</comment>
<dbReference type="GO" id="GO:0005634">
    <property type="term" value="C:nucleus"/>
    <property type="evidence" value="ECO:0007669"/>
    <property type="project" value="TreeGrafter"/>
</dbReference>
<dbReference type="SUPFAM" id="SSF47874">
    <property type="entry name" value="Annexin"/>
    <property type="match status" value="1"/>
</dbReference>
<dbReference type="Pfam" id="PF00191">
    <property type="entry name" value="Annexin"/>
    <property type="match status" value="4"/>
</dbReference>
<proteinExistence type="inferred from homology"/>
<evidence type="ECO:0000313" key="13">
    <source>
        <dbReference type="Proteomes" id="UP001497525"/>
    </source>
</evidence>
<comment type="subcellular location">
    <subcellularLocation>
        <location evidence="1">Host cell</location>
    </subcellularLocation>
    <subcellularLocation>
        <location evidence="2">Secreted</location>
        <location evidence="2">Extracellular exosome</location>
    </subcellularLocation>
    <subcellularLocation>
        <location evidence="10">Tegument</location>
    </subcellularLocation>
</comment>
<dbReference type="GO" id="GO:0043657">
    <property type="term" value="C:host cell"/>
    <property type="evidence" value="ECO:0007669"/>
    <property type="project" value="UniProtKB-SubCell"/>
</dbReference>
<dbReference type="PRINTS" id="PR00196">
    <property type="entry name" value="ANNEXIN"/>
</dbReference>
<organism evidence="12 13">
    <name type="scientific">Calicophoron daubneyi</name>
    <name type="common">Rumen fluke</name>
    <name type="synonym">Paramphistomum daubneyi</name>
    <dbReference type="NCBI Taxonomy" id="300641"/>
    <lineage>
        <taxon>Eukaryota</taxon>
        <taxon>Metazoa</taxon>
        <taxon>Spiralia</taxon>
        <taxon>Lophotrochozoa</taxon>
        <taxon>Platyhelminthes</taxon>
        <taxon>Trematoda</taxon>
        <taxon>Digenea</taxon>
        <taxon>Plagiorchiida</taxon>
        <taxon>Pronocephalata</taxon>
        <taxon>Paramphistomoidea</taxon>
        <taxon>Paramphistomidae</taxon>
        <taxon>Calicophoron</taxon>
    </lineage>
</organism>
<dbReference type="InterPro" id="IPR018252">
    <property type="entry name" value="Annexin_repeat_CS"/>
</dbReference>
<dbReference type="GO" id="GO:0001786">
    <property type="term" value="F:phosphatidylserine binding"/>
    <property type="evidence" value="ECO:0007669"/>
    <property type="project" value="TreeGrafter"/>
</dbReference>
<dbReference type="GO" id="GO:0005509">
    <property type="term" value="F:calcium ion binding"/>
    <property type="evidence" value="ECO:0007669"/>
    <property type="project" value="InterPro"/>
</dbReference>
<dbReference type="FunFam" id="1.10.220.10:FF:000003">
    <property type="entry name" value="Annexin"/>
    <property type="match status" value="1"/>
</dbReference>
<dbReference type="SMART" id="SM00335">
    <property type="entry name" value="ANX"/>
    <property type="match status" value="4"/>
</dbReference>
<evidence type="ECO:0000256" key="5">
    <source>
        <dbReference type="ARBA" id="ARBA00022837"/>
    </source>
</evidence>
<dbReference type="GO" id="GO:0005576">
    <property type="term" value="C:extracellular region"/>
    <property type="evidence" value="ECO:0007669"/>
    <property type="project" value="UniProtKB-SubCell"/>
</dbReference>
<keyword evidence="5 11" id="KW-0106">Calcium</keyword>
<evidence type="ECO:0000256" key="2">
    <source>
        <dbReference type="ARBA" id="ARBA00004550"/>
    </source>
</evidence>
<evidence type="ECO:0000256" key="7">
    <source>
        <dbReference type="ARBA" id="ARBA00023302"/>
    </source>
</evidence>
<comment type="function">
    <text evidence="8">Calcium/phospholipid-binding protein which promotes membrane fusion and is involved in exocytosis.</text>
</comment>
<protein>
    <recommendedName>
        <fullName evidence="11">Annexin</fullName>
    </recommendedName>
</protein>
<keyword evidence="7 11" id="KW-0111">Calcium/phospholipid-binding</keyword>
<dbReference type="PANTHER" id="PTHR10502:SF239">
    <property type="entry name" value="ANNEXIN A7"/>
    <property type="match status" value="1"/>
</dbReference>
<dbReference type="PROSITE" id="PS51897">
    <property type="entry name" value="ANNEXIN_2"/>
    <property type="match status" value="4"/>
</dbReference>
<name>A0AAV2TII8_CALDB</name>
<dbReference type="GO" id="GO:0005737">
    <property type="term" value="C:cytoplasm"/>
    <property type="evidence" value="ECO:0007669"/>
    <property type="project" value="TreeGrafter"/>
</dbReference>
<dbReference type="GO" id="GO:0005886">
    <property type="term" value="C:plasma membrane"/>
    <property type="evidence" value="ECO:0007669"/>
    <property type="project" value="TreeGrafter"/>
</dbReference>
<comment type="function">
    <text evidence="9">Involved in reproduction of the worm. Involved in host-parasite interaction. Delivered into the host cell by means of parasite exosomes. Binds to acidic phospholipid membranes in a calcium-dependent manner in vitro. Causes aggregation of liposomes in the presence of calcium, but not in its absence. Likely to promote membrane fusion. May provide structural integrity within the tegument.</text>
</comment>
<evidence type="ECO:0000313" key="12">
    <source>
        <dbReference type="EMBL" id="CAL5137213.1"/>
    </source>
</evidence>
<evidence type="ECO:0000256" key="9">
    <source>
        <dbReference type="ARBA" id="ARBA00059330"/>
    </source>
</evidence>
<comment type="domain">
    <text evidence="11">A pair of annexin repeats may form one binding site for calcium and phospholipid.</text>
</comment>
<dbReference type="Proteomes" id="UP001497525">
    <property type="component" value="Unassembled WGS sequence"/>
</dbReference>
<evidence type="ECO:0000256" key="3">
    <source>
        <dbReference type="ARBA" id="ARBA00007831"/>
    </source>
</evidence>
<dbReference type="FunFam" id="1.10.220.10:FF:000002">
    <property type="entry name" value="Annexin"/>
    <property type="match status" value="1"/>
</dbReference>
<keyword evidence="6 11" id="KW-0041">Annexin</keyword>
<dbReference type="PANTHER" id="PTHR10502">
    <property type="entry name" value="ANNEXIN"/>
    <property type="match status" value="1"/>
</dbReference>
<dbReference type="InterPro" id="IPR001464">
    <property type="entry name" value="Annexin"/>
</dbReference>
<dbReference type="Gene3D" id="1.10.220.10">
    <property type="entry name" value="Annexin"/>
    <property type="match status" value="4"/>
</dbReference>
<dbReference type="FunFam" id="1.10.220.10:FF:000001">
    <property type="entry name" value="Annexin"/>
    <property type="match status" value="1"/>
</dbReference>
<dbReference type="EMBL" id="CAXLJL010000378">
    <property type="protein sequence ID" value="CAL5137213.1"/>
    <property type="molecule type" value="Genomic_DNA"/>
</dbReference>
<evidence type="ECO:0000256" key="8">
    <source>
        <dbReference type="ARBA" id="ARBA00037210"/>
    </source>
</evidence>
<reference evidence="12" key="1">
    <citation type="submission" date="2024-06" db="EMBL/GenBank/DDBJ databases">
        <authorList>
            <person name="Liu X."/>
            <person name="Lenzi L."/>
            <person name="Haldenby T S."/>
            <person name="Uol C."/>
        </authorList>
    </citation>
    <scope>NUCLEOTIDE SEQUENCE</scope>
</reference>
<evidence type="ECO:0000256" key="11">
    <source>
        <dbReference type="RuleBase" id="RU003540"/>
    </source>
</evidence>
<keyword evidence="4 11" id="KW-0677">Repeat</keyword>
<dbReference type="AlphaFoldDB" id="A0AAV2TII8"/>
<dbReference type="GO" id="GO:0005544">
    <property type="term" value="F:calcium-dependent phospholipid binding"/>
    <property type="evidence" value="ECO:0007669"/>
    <property type="project" value="UniProtKB-KW"/>
</dbReference>
<evidence type="ECO:0000256" key="4">
    <source>
        <dbReference type="ARBA" id="ARBA00022737"/>
    </source>
</evidence>
<evidence type="ECO:0000256" key="6">
    <source>
        <dbReference type="ARBA" id="ARBA00023216"/>
    </source>
</evidence>
<accession>A0AAV2TII8</accession>
<dbReference type="GO" id="GO:0012506">
    <property type="term" value="C:vesicle membrane"/>
    <property type="evidence" value="ECO:0007669"/>
    <property type="project" value="TreeGrafter"/>
</dbReference>
<evidence type="ECO:0000256" key="10">
    <source>
        <dbReference type="ARBA" id="ARBA00060393"/>
    </source>
</evidence>
<dbReference type="InterPro" id="IPR037104">
    <property type="entry name" value="Annexin_sf"/>
</dbReference>
<evidence type="ECO:0000256" key="1">
    <source>
        <dbReference type="ARBA" id="ARBA00004340"/>
    </source>
</evidence>
<dbReference type="FunFam" id="1.10.220.10:FF:000004">
    <property type="entry name" value="Annexin"/>
    <property type="match status" value="1"/>
</dbReference>
<comment type="similarity">
    <text evidence="3 11">Belongs to the annexin family.</text>
</comment>
<dbReference type="PROSITE" id="PS00223">
    <property type="entry name" value="ANNEXIN_1"/>
    <property type="match status" value="2"/>
</dbReference>
<sequence>MESPWAGWAGDDFKPTLRAYPNFNVDEDCKSLKTAMKGLGTDEQAIIDVLGHRTTYQRLQIVDRYKTLYGKDLMHALKSELSGNFEKAILALCLPPSEYDATELHNAIKGAGTDEDALIEILCSRTNAQIAKIKEAYSRLFDGHNLEEDIANDTSGSFKHVMVSLLQASRSESAVVNKQEALKDAEDLLRGGVHKLGTDESVFNRILCTRSPSHIKAVMKEYLRIGGHSVEDALKEEMSGETLRAFLAIVRVMENKPKYFALQLKKSMQGLGTTDSSLIRIIVSRCETDMGIIKEEFDKANEKPLEDWIAGDTSGDYKRLLLTLIGCGGK</sequence>
<gene>
    <name evidence="12" type="ORF">CDAUBV1_LOCUS11469</name>
</gene>